<accession>A0A6A1XEJ6</accession>
<feature type="transmembrane region" description="Helical" evidence="6">
    <location>
        <begin position="24"/>
        <end position="44"/>
    </location>
</feature>
<comment type="subcellular location">
    <subcellularLocation>
        <location evidence="1">Cell membrane</location>
        <topology evidence="1">Multi-pass membrane protein</topology>
    </subcellularLocation>
</comment>
<evidence type="ECO:0000256" key="5">
    <source>
        <dbReference type="ARBA" id="ARBA00023136"/>
    </source>
</evidence>
<feature type="transmembrane region" description="Helical" evidence="6">
    <location>
        <begin position="167"/>
        <end position="189"/>
    </location>
</feature>
<dbReference type="InterPro" id="IPR050833">
    <property type="entry name" value="Poly_Biosynth_Transport"/>
</dbReference>
<dbReference type="Proteomes" id="UP000375690">
    <property type="component" value="Unassembled WGS sequence"/>
</dbReference>
<evidence type="ECO:0000256" key="4">
    <source>
        <dbReference type="ARBA" id="ARBA00022989"/>
    </source>
</evidence>
<feature type="transmembrane region" description="Helical" evidence="6">
    <location>
        <begin position="140"/>
        <end position="161"/>
    </location>
</feature>
<dbReference type="GO" id="GO:0005886">
    <property type="term" value="C:plasma membrane"/>
    <property type="evidence" value="ECO:0007669"/>
    <property type="project" value="UniProtKB-SubCell"/>
</dbReference>
<dbReference type="AlphaFoldDB" id="A0A6A1XEJ6"/>
<organism evidence="7 8">
    <name type="scientific">Bacteroides ovatus</name>
    <dbReference type="NCBI Taxonomy" id="28116"/>
    <lineage>
        <taxon>Bacteria</taxon>
        <taxon>Pseudomonadati</taxon>
        <taxon>Bacteroidota</taxon>
        <taxon>Bacteroidia</taxon>
        <taxon>Bacteroidales</taxon>
        <taxon>Bacteroidaceae</taxon>
        <taxon>Bacteroides</taxon>
    </lineage>
</organism>
<keyword evidence="5 6" id="KW-0472">Membrane</keyword>
<evidence type="ECO:0000256" key="3">
    <source>
        <dbReference type="ARBA" id="ARBA00022692"/>
    </source>
</evidence>
<feature type="transmembrane region" description="Helical" evidence="6">
    <location>
        <begin position="107"/>
        <end position="128"/>
    </location>
</feature>
<gene>
    <name evidence="7" type="ORF">F3B53_15770</name>
</gene>
<dbReference type="PANTHER" id="PTHR30250:SF26">
    <property type="entry name" value="PSMA PROTEIN"/>
    <property type="match status" value="1"/>
</dbReference>
<evidence type="ECO:0000256" key="6">
    <source>
        <dbReference type="SAM" id="Phobius"/>
    </source>
</evidence>
<feature type="transmembrane region" description="Helical" evidence="6">
    <location>
        <begin position="210"/>
        <end position="227"/>
    </location>
</feature>
<feature type="transmembrane region" description="Helical" evidence="6">
    <location>
        <begin position="76"/>
        <end position="95"/>
    </location>
</feature>
<keyword evidence="3 6" id="KW-0812">Transmembrane</keyword>
<feature type="transmembrane region" description="Helical" evidence="6">
    <location>
        <begin position="416"/>
        <end position="438"/>
    </location>
</feature>
<evidence type="ECO:0000256" key="2">
    <source>
        <dbReference type="ARBA" id="ARBA00022475"/>
    </source>
</evidence>
<reference evidence="7 8" key="1">
    <citation type="journal article" date="2019" name="Nat. Med.">
        <title>A library of human gut bacterial isolates paired with longitudinal multiomics data enables mechanistic microbiome research.</title>
        <authorList>
            <person name="Poyet M."/>
            <person name="Groussin M."/>
            <person name="Gibbons S.M."/>
            <person name="Avila-Pacheco J."/>
            <person name="Jiang X."/>
            <person name="Kearney S.M."/>
            <person name="Perrotta A.R."/>
            <person name="Berdy B."/>
            <person name="Zhao S."/>
            <person name="Lieberman T.D."/>
            <person name="Swanson P.K."/>
            <person name="Smith M."/>
            <person name="Roesemann S."/>
            <person name="Alexander J.E."/>
            <person name="Rich S.A."/>
            <person name="Livny J."/>
            <person name="Vlamakis H."/>
            <person name="Clish C."/>
            <person name="Bullock K."/>
            <person name="Deik A."/>
            <person name="Scott J."/>
            <person name="Pierce K.A."/>
            <person name="Xavier R.J."/>
            <person name="Alm E.J."/>
        </authorList>
    </citation>
    <scope>NUCLEOTIDE SEQUENCE [LARGE SCALE GENOMIC DNA]</scope>
    <source>
        <strain evidence="7 8">BIOML-A2</strain>
    </source>
</reference>
<feature type="transmembrane region" description="Helical" evidence="6">
    <location>
        <begin position="450"/>
        <end position="470"/>
    </location>
</feature>
<feature type="transmembrane region" description="Helical" evidence="6">
    <location>
        <begin position="296"/>
        <end position="318"/>
    </location>
</feature>
<evidence type="ECO:0000313" key="7">
    <source>
        <dbReference type="EMBL" id="KAB1324946.1"/>
    </source>
</evidence>
<feature type="transmembrane region" description="Helical" evidence="6">
    <location>
        <begin position="361"/>
        <end position="381"/>
    </location>
</feature>
<sequence>MFVTMIVSLYTARVVLLALGADDYGIYNVVGGIVVLFSFLNTAMSNATQRFLSYELGKGVAGDLERTFSMSVTCHAILAFSILVIAETIGLWFVITQLNIPEGREFATFWVYQFSVATFVTSILRVPYNASVISHERMSFYAYLSIADVFLNLGVAFLIVYGSFDKLILYAGLKYFITLFCWLANYIYCKKIFTSCDYHLFWDKKLFKKLISFSGWSMLGGGSVIVTQGGSNILINIFCGVAVNAAYGIANQVSSVIYGFVSNFQLAFQPQIVKLYAEEKTDEQIRLINRASLFSYYLLLIICIPFIINADVVLRLWLKDVPTFASDFCIWMLVYCLIDAIQAPLWMAIGATGNIKNYSIWSSAISVLNLPIACIVLYFGWSPVGVFIIRAIINMILAIIRVFYVKGFLGFPSSIYLKMVLVRAVPVTLFAGITSYYLRQCYFGNSLVDLIVCTSISILIVLSTILSIGMKQDERTYLYHIIKNKIRK</sequence>
<evidence type="ECO:0000256" key="1">
    <source>
        <dbReference type="ARBA" id="ARBA00004651"/>
    </source>
</evidence>
<feature type="transmembrane region" description="Helical" evidence="6">
    <location>
        <begin position="387"/>
        <end position="404"/>
    </location>
</feature>
<protein>
    <submittedName>
        <fullName evidence="7">MATE family efflux transporter</fullName>
    </submittedName>
</protein>
<keyword evidence="4 6" id="KW-1133">Transmembrane helix</keyword>
<comment type="caution">
    <text evidence="7">The sequence shown here is derived from an EMBL/GenBank/DDBJ whole genome shotgun (WGS) entry which is preliminary data.</text>
</comment>
<dbReference type="PANTHER" id="PTHR30250">
    <property type="entry name" value="PST FAMILY PREDICTED COLANIC ACID TRANSPORTER"/>
    <property type="match status" value="1"/>
</dbReference>
<proteinExistence type="predicted"/>
<dbReference type="RefSeq" id="WP_055234725.1">
    <property type="nucleotide sequence ID" value="NZ_CP113514.1"/>
</dbReference>
<feature type="transmembrane region" description="Helical" evidence="6">
    <location>
        <begin position="330"/>
        <end position="349"/>
    </location>
</feature>
<keyword evidence="2" id="KW-1003">Cell membrane</keyword>
<name>A0A6A1XEJ6_BACOV</name>
<evidence type="ECO:0000313" key="8">
    <source>
        <dbReference type="Proteomes" id="UP000375690"/>
    </source>
</evidence>
<feature type="transmembrane region" description="Helical" evidence="6">
    <location>
        <begin position="233"/>
        <end position="250"/>
    </location>
</feature>
<dbReference type="CDD" id="cd12082">
    <property type="entry name" value="MATE_like"/>
    <property type="match status" value="1"/>
</dbReference>
<dbReference type="EMBL" id="VWFC01000019">
    <property type="protein sequence ID" value="KAB1324946.1"/>
    <property type="molecule type" value="Genomic_DNA"/>
</dbReference>